<dbReference type="GO" id="GO:0008381">
    <property type="term" value="F:mechanosensitive monoatomic ion channel activity"/>
    <property type="evidence" value="ECO:0007669"/>
    <property type="project" value="InterPro"/>
</dbReference>
<dbReference type="InterPro" id="IPR011066">
    <property type="entry name" value="MscS_channel_C_sf"/>
</dbReference>
<evidence type="ECO:0000256" key="2">
    <source>
        <dbReference type="ARBA" id="ARBA00008017"/>
    </source>
</evidence>
<dbReference type="STRING" id="1642647.PSM36_1480"/>
<feature type="domain" description="Mechanosensitive ion channel MscS" evidence="8">
    <location>
        <begin position="136"/>
        <end position="199"/>
    </location>
</feature>
<dbReference type="InterPro" id="IPR006685">
    <property type="entry name" value="MscS_channel_2nd"/>
</dbReference>
<dbReference type="InterPro" id="IPR006686">
    <property type="entry name" value="MscS_channel_CS"/>
</dbReference>
<name>A0A1R3SXQ9_9BACT</name>
<keyword evidence="4 7" id="KW-0812">Transmembrane</keyword>
<dbReference type="EMBL" id="LT605205">
    <property type="protein sequence ID" value="SCD20301.1"/>
    <property type="molecule type" value="Genomic_DNA"/>
</dbReference>
<dbReference type="KEGG" id="psac:PSM36_1480"/>
<keyword evidence="11" id="KW-1185">Reference proteome</keyword>
<evidence type="ECO:0000256" key="5">
    <source>
        <dbReference type="ARBA" id="ARBA00022989"/>
    </source>
</evidence>
<dbReference type="RefSeq" id="WP_161947556.1">
    <property type="nucleotide sequence ID" value="NZ_LT605205.1"/>
</dbReference>
<dbReference type="Gene3D" id="2.30.30.60">
    <property type="match status" value="1"/>
</dbReference>
<dbReference type="Pfam" id="PF00924">
    <property type="entry name" value="MS_channel_2nd"/>
    <property type="match status" value="1"/>
</dbReference>
<dbReference type="SUPFAM" id="SSF82689">
    <property type="entry name" value="Mechanosensitive channel protein MscS (YggB), C-terminal domain"/>
    <property type="match status" value="1"/>
</dbReference>
<evidence type="ECO:0000313" key="10">
    <source>
        <dbReference type="EMBL" id="SCD20301.1"/>
    </source>
</evidence>
<dbReference type="InterPro" id="IPR011014">
    <property type="entry name" value="MscS_channel_TM-2"/>
</dbReference>
<dbReference type="InterPro" id="IPR049278">
    <property type="entry name" value="MS_channel_C"/>
</dbReference>
<keyword evidence="6 7" id="KW-0472">Membrane</keyword>
<dbReference type="InterPro" id="IPR008910">
    <property type="entry name" value="MSC_TM_helix"/>
</dbReference>
<evidence type="ECO:0000256" key="6">
    <source>
        <dbReference type="ARBA" id="ARBA00023136"/>
    </source>
</evidence>
<dbReference type="Gene3D" id="1.10.287.1260">
    <property type="match status" value="1"/>
</dbReference>
<dbReference type="SUPFAM" id="SSF82861">
    <property type="entry name" value="Mechanosensitive channel protein MscS (YggB), transmembrane region"/>
    <property type="match status" value="1"/>
</dbReference>
<dbReference type="Gene3D" id="3.30.70.100">
    <property type="match status" value="1"/>
</dbReference>
<accession>A0A1R3SXQ9</accession>
<dbReference type="InterPro" id="IPR045275">
    <property type="entry name" value="MscS_archaea/bacteria_type"/>
</dbReference>
<dbReference type="PANTHER" id="PTHR30221:SF1">
    <property type="entry name" value="SMALL-CONDUCTANCE MECHANOSENSITIVE CHANNEL"/>
    <property type="match status" value="1"/>
</dbReference>
<dbReference type="SUPFAM" id="SSF50182">
    <property type="entry name" value="Sm-like ribonucleoproteins"/>
    <property type="match status" value="1"/>
</dbReference>
<organism evidence="10 11">
    <name type="scientific">Proteiniphilum saccharofermentans</name>
    <dbReference type="NCBI Taxonomy" id="1642647"/>
    <lineage>
        <taxon>Bacteria</taxon>
        <taxon>Pseudomonadati</taxon>
        <taxon>Bacteroidota</taxon>
        <taxon>Bacteroidia</taxon>
        <taxon>Bacteroidales</taxon>
        <taxon>Dysgonomonadaceae</taxon>
        <taxon>Proteiniphilum</taxon>
    </lineage>
</organism>
<dbReference type="Pfam" id="PF05552">
    <property type="entry name" value="MS_channel_1st_1"/>
    <property type="match status" value="1"/>
</dbReference>
<gene>
    <name evidence="10" type="ORF">PSM36_1480</name>
</gene>
<dbReference type="Pfam" id="PF21082">
    <property type="entry name" value="MS_channel_3rd"/>
    <property type="match status" value="1"/>
</dbReference>
<dbReference type="GO" id="GO:0005886">
    <property type="term" value="C:plasma membrane"/>
    <property type="evidence" value="ECO:0007669"/>
    <property type="project" value="UniProtKB-SubCell"/>
</dbReference>
<evidence type="ECO:0000256" key="7">
    <source>
        <dbReference type="SAM" id="Phobius"/>
    </source>
</evidence>
<evidence type="ECO:0000313" key="11">
    <source>
        <dbReference type="Proteomes" id="UP000187464"/>
    </source>
</evidence>
<dbReference type="InterPro" id="IPR010920">
    <property type="entry name" value="LSM_dom_sf"/>
</dbReference>
<evidence type="ECO:0000259" key="9">
    <source>
        <dbReference type="Pfam" id="PF21082"/>
    </source>
</evidence>
<evidence type="ECO:0000256" key="1">
    <source>
        <dbReference type="ARBA" id="ARBA00004651"/>
    </source>
</evidence>
<feature type="transmembrane region" description="Helical" evidence="7">
    <location>
        <begin position="41"/>
        <end position="66"/>
    </location>
</feature>
<sequence>MMTLLQISLPTDSIFVPRSPNDPSFGQLIKEGRYDHVLDNILAWGIDLIVNILIAIVLFIIGRFLITKIDNFVAKIMRKSSIDNTLKGFISSVLQTFLFIVLFMIIINSVGVKTISIAAIIGTVGLAIGLAMKDNLSNFAGGVMILLSKPFRSGDYIRALNLEGTVERIGIMHTILRTGDNKTIYIPNGPLSTGNIINNNSLDGTLRTEIIVNVDYGCNVDEVKELLLQIAARHPKVLKQPVPFARMSKINPTSLEFVFRVWAKKGDLADVNHDLSETVYKQFYEKGMISSIPRMSVYLAKEDGKPT</sequence>
<feature type="transmembrane region" description="Helical" evidence="7">
    <location>
        <begin position="86"/>
        <end position="108"/>
    </location>
</feature>
<dbReference type="AlphaFoldDB" id="A0A1R3SXQ9"/>
<protein>
    <submittedName>
        <fullName evidence="10">Mechanosensitive channel MscS</fullName>
    </submittedName>
</protein>
<feature type="transmembrane region" description="Helical" evidence="7">
    <location>
        <begin position="114"/>
        <end position="132"/>
    </location>
</feature>
<dbReference type="PANTHER" id="PTHR30221">
    <property type="entry name" value="SMALL-CONDUCTANCE MECHANOSENSITIVE CHANNEL"/>
    <property type="match status" value="1"/>
</dbReference>
<reference evidence="10 11" key="1">
    <citation type="submission" date="2016-08" db="EMBL/GenBank/DDBJ databases">
        <authorList>
            <person name="Seilhamer J.J."/>
        </authorList>
    </citation>
    <scope>NUCLEOTIDE SEQUENCE [LARGE SCALE GENOMIC DNA]</scope>
    <source>
        <strain evidence="10">M3/6</strain>
    </source>
</reference>
<comment type="subcellular location">
    <subcellularLocation>
        <location evidence="1">Cell membrane</location>
        <topology evidence="1">Multi-pass membrane protein</topology>
    </subcellularLocation>
</comment>
<comment type="similarity">
    <text evidence="2">Belongs to the MscS (TC 1.A.23) family.</text>
</comment>
<evidence type="ECO:0000259" key="8">
    <source>
        <dbReference type="Pfam" id="PF00924"/>
    </source>
</evidence>
<dbReference type="Proteomes" id="UP000187464">
    <property type="component" value="Chromosome I"/>
</dbReference>
<dbReference type="PROSITE" id="PS01246">
    <property type="entry name" value="UPF0003"/>
    <property type="match status" value="1"/>
</dbReference>
<evidence type="ECO:0000256" key="3">
    <source>
        <dbReference type="ARBA" id="ARBA00022475"/>
    </source>
</evidence>
<evidence type="ECO:0000256" key="4">
    <source>
        <dbReference type="ARBA" id="ARBA00022692"/>
    </source>
</evidence>
<feature type="domain" description="Mechanosensitive ion channel MscS C-terminal" evidence="9">
    <location>
        <begin position="209"/>
        <end position="287"/>
    </location>
</feature>
<dbReference type="InterPro" id="IPR023408">
    <property type="entry name" value="MscS_beta-dom_sf"/>
</dbReference>
<keyword evidence="3" id="KW-1003">Cell membrane</keyword>
<proteinExistence type="inferred from homology"/>
<keyword evidence="5 7" id="KW-1133">Transmembrane helix</keyword>